<gene>
    <name evidence="1" type="ORF">K4L44_10475</name>
</gene>
<protein>
    <submittedName>
        <fullName evidence="1">N-acetylmuramoyl-L-alanine amidase</fullName>
    </submittedName>
</protein>
<organism evidence="1 2">
    <name type="scientific">Halosquirtibacter laminarini</name>
    <dbReference type="NCBI Taxonomy" id="3374600"/>
    <lineage>
        <taxon>Bacteria</taxon>
        <taxon>Pseudomonadati</taxon>
        <taxon>Bacteroidota</taxon>
        <taxon>Bacteroidia</taxon>
        <taxon>Marinilabiliales</taxon>
        <taxon>Prolixibacteraceae</taxon>
        <taxon>Halosquirtibacter</taxon>
    </lineage>
</organism>
<evidence type="ECO:0000313" key="2">
    <source>
        <dbReference type="Proteomes" id="UP000826212"/>
    </source>
</evidence>
<dbReference type="Proteomes" id="UP000826212">
    <property type="component" value="Chromosome"/>
</dbReference>
<keyword evidence="2" id="KW-1185">Reference proteome</keyword>
<dbReference type="EMBL" id="CP081303">
    <property type="protein sequence ID" value="QZE13013.1"/>
    <property type="molecule type" value="Genomic_DNA"/>
</dbReference>
<sequence length="341" mass="40387">MTRIKTYIFLFTILFTTRLQAQNKYVIAQKGDGIIKLLQRNNLSPSKYRTAFIEINKNQIGKNDQLYAGVKYKLPDVKTNKEETKVKTTDKSKYPVRKYKIFGSTYDTIHITNNQLKSCVFYLVSGHGGPDPGAIEMIDNKMITEDEYAYDVTLRLGRELIRHGARVYIITRDNKDGVRDEKFLENNYSERCYPNKKIPLNQKKRLRQRTNIVNKLYKQNKKYKYQRLLVLHVDAFHPTKSIDLYFYHHKRSKTGRQLANNMKEVIRRKYDQYQPHRGYNGTVTYRDLHMISMTDPPTVFIELGNIKNSRDQQRLMQPNNRQLLAEWMTQGIIKDKLSKQR</sequence>
<evidence type="ECO:0000313" key="1">
    <source>
        <dbReference type="EMBL" id="QZE13013.1"/>
    </source>
</evidence>
<reference evidence="1" key="1">
    <citation type="submission" date="2021-08" db="EMBL/GenBank/DDBJ databases">
        <title>Novel anaerobic bacterium isolated from sea squirt in East Sea, Republic of Korea.</title>
        <authorList>
            <person name="Nguyen T.H."/>
            <person name="Li Z."/>
            <person name="Lee Y.-J."/>
            <person name="Ko J."/>
            <person name="Kim S.-G."/>
        </authorList>
    </citation>
    <scope>NUCLEOTIDE SEQUENCE</scope>
    <source>
        <strain evidence="1">KCTC 25031</strain>
    </source>
</reference>
<accession>A0AC61NC19</accession>
<name>A0AC61NC19_9BACT</name>
<proteinExistence type="predicted"/>